<dbReference type="Proteomes" id="UP000664940">
    <property type="component" value="Unassembled WGS sequence"/>
</dbReference>
<keyword evidence="13" id="KW-0143">Chaperone</keyword>
<dbReference type="SUPFAM" id="SSF48371">
    <property type="entry name" value="ARM repeat"/>
    <property type="match status" value="2"/>
</dbReference>
<dbReference type="GO" id="GO:0005923">
    <property type="term" value="C:bicellular tight junction"/>
    <property type="evidence" value="ECO:0007669"/>
    <property type="project" value="UniProtKB-SubCell"/>
</dbReference>
<evidence type="ECO:0000256" key="9">
    <source>
        <dbReference type="ARBA" id="ARBA00022490"/>
    </source>
</evidence>
<proteinExistence type="inferred from homology"/>
<dbReference type="PANTHER" id="PTHR12658:SF0">
    <property type="entry name" value="TUBULIN-SPECIFIC CHAPERONE D"/>
    <property type="match status" value="1"/>
</dbReference>
<feature type="region of interest" description="Disordered" evidence="19">
    <location>
        <begin position="1"/>
        <end position="22"/>
    </location>
</feature>
<dbReference type="PANTHER" id="PTHR12658">
    <property type="entry name" value="BETA-TUBULIN COFACTOR D"/>
    <property type="match status" value="1"/>
</dbReference>
<keyword evidence="12" id="KW-0472">Membrane</keyword>
<dbReference type="GO" id="GO:0000226">
    <property type="term" value="P:microtubule cytoskeleton organization"/>
    <property type="evidence" value="ECO:0007669"/>
    <property type="project" value="TreeGrafter"/>
</dbReference>
<reference evidence="22 23" key="1">
    <citation type="journal article" date="2020" name="Nature">
        <title>Six reference-quality genomes reveal evolution of bat adaptations.</title>
        <authorList>
            <person name="Jebb D."/>
            <person name="Huang Z."/>
            <person name="Pippel M."/>
            <person name="Hughes G.M."/>
            <person name="Lavrichenko K."/>
            <person name="Devanna P."/>
            <person name="Winkler S."/>
            <person name="Jermiin L.S."/>
            <person name="Skirmuntt E.C."/>
            <person name="Katzourakis A."/>
            <person name="Burkitt-Gray L."/>
            <person name="Ray D.A."/>
            <person name="Sullivan K.A.M."/>
            <person name="Roscito J.G."/>
            <person name="Kirilenko B.M."/>
            <person name="Davalos L.M."/>
            <person name="Corthals A.P."/>
            <person name="Power M.L."/>
            <person name="Jones G."/>
            <person name="Ransome R.D."/>
            <person name="Dechmann D.K.N."/>
            <person name="Locatelli A.G."/>
            <person name="Puechmaille S.J."/>
            <person name="Fedrigo O."/>
            <person name="Jarvis E.D."/>
            <person name="Hiller M."/>
            <person name="Vernes S.C."/>
            <person name="Myers E.W."/>
            <person name="Teeling E.C."/>
        </authorList>
    </citation>
    <scope>NUCLEOTIDE SEQUENCE [LARGE SCALE GENOMIC DNA]</scope>
    <source>
        <strain evidence="22">Bat1K_MPI-CBG_1</strain>
    </source>
</reference>
<keyword evidence="8" id="KW-1003">Cell membrane</keyword>
<dbReference type="Gene3D" id="1.25.10.10">
    <property type="entry name" value="Leucine-rich Repeat Variant"/>
    <property type="match status" value="2"/>
</dbReference>
<evidence type="ECO:0000256" key="19">
    <source>
        <dbReference type="SAM" id="MobiDB-lite"/>
    </source>
</evidence>
<dbReference type="GO" id="GO:0016328">
    <property type="term" value="C:lateral plasma membrane"/>
    <property type="evidence" value="ECO:0007669"/>
    <property type="project" value="UniProtKB-SubCell"/>
</dbReference>
<protein>
    <recommendedName>
        <fullName evidence="6">Tubulin-specific chaperone D</fullName>
    </recommendedName>
    <alternativeName>
        <fullName evidence="17">Beta-tubulin cofactor D</fullName>
    </alternativeName>
    <alternativeName>
        <fullName evidence="18">Tubulin-folding cofactor D</fullName>
    </alternativeName>
</protein>
<feature type="domain" description="Tubulin-folding cofactor D C-terminal" evidence="20">
    <location>
        <begin position="905"/>
        <end position="1095"/>
    </location>
</feature>
<dbReference type="GO" id="GO:0007023">
    <property type="term" value="P:post-chaperonin tubulin folding pathway"/>
    <property type="evidence" value="ECO:0007669"/>
    <property type="project" value="InterPro"/>
</dbReference>
<dbReference type="InterPro" id="IPR058033">
    <property type="entry name" value="ARM_TBCD_2nd"/>
</dbReference>
<comment type="caution">
    <text evidence="22">The sequence shown here is derived from an EMBL/GenBank/DDBJ whole genome shotgun (WGS) entry which is preliminary data.</text>
</comment>
<gene>
    <name evidence="22" type="ORF">HJG60_018612</name>
</gene>
<accession>A0A833ZRZ2</accession>
<dbReference type="GO" id="GO:0034333">
    <property type="term" value="P:adherens junction assembly"/>
    <property type="evidence" value="ECO:0007669"/>
    <property type="project" value="TreeGrafter"/>
</dbReference>
<evidence type="ECO:0000256" key="10">
    <source>
        <dbReference type="ARBA" id="ARBA00022737"/>
    </source>
</evidence>
<evidence type="ECO:0000259" key="20">
    <source>
        <dbReference type="Pfam" id="PF12612"/>
    </source>
</evidence>
<evidence type="ECO:0000256" key="6">
    <source>
        <dbReference type="ARBA" id="ARBA00015003"/>
    </source>
</evidence>
<feature type="domain" description="Tubulin-folding cofactor D ARM repeats" evidence="21">
    <location>
        <begin position="296"/>
        <end position="532"/>
    </location>
</feature>
<keyword evidence="11" id="KW-0965">Cell junction</keyword>
<keyword evidence="14" id="KW-0206">Cytoskeleton</keyword>
<dbReference type="GO" id="GO:0005813">
    <property type="term" value="C:centrosome"/>
    <property type="evidence" value="ECO:0007669"/>
    <property type="project" value="UniProtKB-SubCell"/>
</dbReference>
<evidence type="ECO:0000256" key="7">
    <source>
        <dbReference type="ARBA" id="ARBA00022427"/>
    </source>
</evidence>
<dbReference type="GO" id="GO:0048487">
    <property type="term" value="F:beta-tubulin binding"/>
    <property type="evidence" value="ECO:0007669"/>
    <property type="project" value="InterPro"/>
</dbReference>
<evidence type="ECO:0000256" key="16">
    <source>
        <dbReference type="ARBA" id="ARBA00064145"/>
    </source>
</evidence>
<dbReference type="Pfam" id="PF25767">
    <property type="entry name" value="ARM_TBCD_2nd"/>
    <property type="match status" value="1"/>
</dbReference>
<evidence type="ECO:0000256" key="3">
    <source>
        <dbReference type="ARBA" id="ARBA00004435"/>
    </source>
</evidence>
<evidence type="ECO:0000259" key="21">
    <source>
        <dbReference type="Pfam" id="PF25767"/>
    </source>
</evidence>
<evidence type="ECO:0000256" key="18">
    <source>
        <dbReference type="ARBA" id="ARBA00079875"/>
    </source>
</evidence>
<dbReference type="GO" id="GO:0070830">
    <property type="term" value="P:bicellular tight junction assembly"/>
    <property type="evidence" value="ECO:0007669"/>
    <property type="project" value="TreeGrafter"/>
</dbReference>
<feature type="region of interest" description="Disordered" evidence="19">
    <location>
        <begin position="337"/>
        <end position="357"/>
    </location>
</feature>
<dbReference type="InterPro" id="IPR033162">
    <property type="entry name" value="TBCD"/>
</dbReference>
<name>A0A833ZRZ2_9CHIR</name>
<organism evidence="22 23">
    <name type="scientific">Phyllostomus discolor</name>
    <name type="common">pale spear-nosed bat</name>
    <dbReference type="NCBI Taxonomy" id="89673"/>
    <lineage>
        <taxon>Eukaryota</taxon>
        <taxon>Metazoa</taxon>
        <taxon>Chordata</taxon>
        <taxon>Craniata</taxon>
        <taxon>Vertebrata</taxon>
        <taxon>Euteleostomi</taxon>
        <taxon>Mammalia</taxon>
        <taxon>Eutheria</taxon>
        <taxon>Laurasiatheria</taxon>
        <taxon>Chiroptera</taxon>
        <taxon>Yangochiroptera</taxon>
        <taxon>Phyllostomidae</taxon>
        <taxon>Phyllostominae</taxon>
        <taxon>Phyllostomus</taxon>
    </lineage>
</organism>
<evidence type="ECO:0000256" key="8">
    <source>
        <dbReference type="ARBA" id="ARBA00022475"/>
    </source>
</evidence>
<dbReference type="EMBL" id="JABVXQ010000008">
    <property type="protein sequence ID" value="KAF6097559.1"/>
    <property type="molecule type" value="Genomic_DNA"/>
</dbReference>
<evidence type="ECO:0000256" key="1">
    <source>
        <dbReference type="ARBA" id="ARBA00004124"/>
    </source>
</evidence>
<comment type="function">
    <text evidence="15">Tubulin-folding protein implicated in the first step of the tubulin folding pathway and required for tubulin complex assembly. Involved in the regulation of microtubule polymerization or depolymerization, it modulates microtubule dynamics by capturing GTP-bound beta-tubulin (TUBB). Its ability to interact with beta tubulin is regulated via its interaction with ARL2. Acts as a GTPase-activating protein (GAP) for ARL2. Induces microtubule disruption in absence of ARL2. Increases degradation of beta tubulin, when overexpressed in polarized cells. Promotes epithelial cell detachment, a process antagonized by ARL2. Induces tight adherens and tight junctions disassembly at the lateral cell membrane. Required for correct assembly and maintenance of the mitotic spindle, and proper progression of mitosis. Involved in neuron morphogenesis.</text>
</comment>
<evidence type="ECO:0000256" key="17">
    <source>
        <dbReference type="ARBA" id="ARBA00077974"/>
    </source>
</evidence>
<evidence type="ECO:0000256" key="14">
    <source>
        <dbReference type="ARBA" id="ARBA00023212"/>
    </source>
</evidence>
<keyword evidence="10" id="KW-0677">Repeat</keyword>
<evidence type="ECO:0000313" key="23">
    <source>
        <dbReference type="Proteomes" id="UP000664940"/>
    </source>
</evidence>
<dbReference type="InterPro" id="IPR011989">
    <property type="entry name" value="ARM-like"/>
</dbReference>
<comment type="subunit">
    <text evidence="16">Found in a complex with at least ARL2, PPP2CB, PPP2R1A, PPP2R2A, PPP2R5E and TBCD. Interacts with PPP2CB. Part of a supercomplex made of cofactors A to E. Cofactors A and D function by capturing and stabilizing tubulin in a quasi-native conformation. Cofactor E binds to the cofactor D-tubulin complex; interaction with cofactor C then causes the release of tubulin polypeptides that are committed to the native state. Interacts with ARL2; interaction is enhanced with the GDP-bound form of ARL2. Does not interact with ARL3, ARL4A and ARL4D. Interacts with beta tubulin. Interacts with TBCE.</text>
</comment>
<comment type="similarity">
    <text evidence="5">Belongs to the TBCD family.</text>
</comment>
<dbReference type="FunFam" id="1.25.10.10:FF:001834">
    <property type="entry name" value="Uncharacterized protein"/>
    <property type="match status" value="1"/>
</dbReference>
<dbReference type="FunFam" id="1.25.10.10:FF:000268">
    <property type="entry name" value="tubulin-specific chaperone D"/>
    <property type="match status" value="1"/>
</dbReference>
<evidence type="ECO:0000256" key="13">
    <source>
        <dbReference type="ARBA" id="ARBA00023186"/>
    </source>
</evidence>
<sequence length="1201" mass="132480">MGLSEEPPAGAPEDGLEDEPEDGVLARGGALEAFGDSAEARALLGGLRAVLGDRAAREGVLQRFRAIMDKYQEQPHLLDPHLEWMMNMLMDIVQDKTSPDDLVHLAFKFLYIITKVRGYKTFLRLFPHEVADVCPVLDMVANQNPKDHETWETRYVLLLWLSVICLIPFDFSRLDGNLLCQPGQMRMSIMDRVLRTAQSYLVVSDKARDAAAVLVSKFITRPDVRQQMMADFLDWSLCTLARASFQTIEGVIAMDGTLQALAQIFKHGKREDCLPYAATVLEHLDRCGLPDSSHTLLRKLGVKLVQRLGLTFLKPRVAKWRYQRGCRSLAANLQVRAQSQGEPRGHTEAPDSEEGYDVPEEVELVTEQLLIGLKDKDTVVRWSAAKGIGRVAGRLPQELADDVVGSVLDCFSFQETDDAWHGGCLALAELGRRGLLLPPRLPDVVAVILKALTYEEKRGACSVGANVRDAACYVCWAFARAYEPQELKPFVAEISSALVIATVFDRNVNCRRAASAAFQESVGRQGTFPHGIDILTTADYFAVGNRSNCFLVISTFIAGFPEYTRPMIDHLLTVKISHWDGVIRELSAKALCNLVQRAPEYGATQVFPRLLSMTRSPDLHTRHGAVLACAEVAHSLCALAEQQNRPVADYLDEAAVQGLKQIHQQLWDRQLYRGLGGELMRQAVCVLIEKLSRSRMPFRGDAVIDGWQRLINDTLRHLHHISSHSRQQIKDAAVAALAALCSEYYAEGPGEAAGAGHGGLVEQCLAELQSPEEMARCGFSLALGALPRFLLRGRLRQVLEGLGAVTRVSPENLSFAESRRDAVRAIARVCQTVGASAEGAPDEVVCRENAAQVYRTLLACLQDYTTDSRGDVGAWVREAAMTSLMDLTLLLGRDQPELIEAPICQQVMCCLAQQASEKIDHFRAHAARVFMALLHATGPAGPTVPHVPHREELEKLFPRSDVASVNWAAPSQAFPRIARLLGLPIYRYHVLLGLAVSVGGLTESTVRHSTQSLFAHTKGIQDDRQAVEGFGESLLQVFEDNLLNSRVSVPLLRMLDQMLAHGCFDVLTAEEDHPFCVRLLALCKAEIHKSKDVQKLRSSIAVFCGMVQFPGGVRRKVLLQLLLLLCHPFPVIRKTTASQLYEMLLTYGDTVGVGVLDEVTAVLSGTAWDEELPLVRAQRNHLCDLLGVPRPQLVPKAGPGS</sequence>
<dbReference type="InterPro" id="IPR006594">
    <property type="entry name" value="LisH"/>
</dbReference>
<dbReference type="Pfam" id="PF23579">
    <property type="entry name" value="ARM_TBCD"/>
    <property type="match status" value="1"/>
</dbReference>
<keyword evidence="9" id="KW-0963">Cytoplasm</keyword>
<comment type="subcellular location">
    <subcellularLocation>
        <location evidence="4">Cell junction</location>
        <location evidence="4">Adherens junction</location>
    </subcellularLocation>
    <subcellularLocation>
        <location evidence="3">Cell junction</location>
        <location evidence="3">Tight junction</location>
    </subcellularLocation>
    <subcellularLocation>
        <location evidence="2">Cytoplasm</location>
        <location evidence="2">Cytoskeleton</location>
        <location evidence="2">Microtubule organizing center</location>
        <location evidence="2">Centrosome</location>
    </subcellularLocation>
    <subcellularLocation>
        <location evidence="1">Lateral cell membrane</location>
    </subcellularLocation>
</comment>
<evidence type="ECO:0000256" key="4">
    <source>
        <dbReference type="ARBA" id="ARBA00004536"/>
    </source>
</evidence>
<keyword evidence="7" id="KW-0796">Tight junction</keyword>
<evidence type="ECO:0000256" key="5">
    <source>
        <dbReference type="ARBA" id="ARBA00006853"/>
    </source>
</evidence>
<dbReference type="Pfam" id="PF12612">
    <property type="entry name" value="TFCD_C"/>
    <property type="match status" value="1"/>
</dbReference>
<dbReference type="GO" id="GO:0031115">
    <property type="term" value="P:negative regulation of microtubule polymerization"/>
    <property type="evidence" value="ECO:0007669"/>
    <property type="project" value="UniProtKB-ARBA"/>
</dbReference>
<evidence type="ECO:0000256" key="15">
    <source>
        <dbReference type="ARBA" id="ARBA00057349"/>
    </source>
</evidence>
<evidence type="ECO:0000313" key="22">
    <source>
        <dbReference type="EMBL" id="KAF6097559.1"/>
    </source>
</evidence>
<dbReference type="PROSITE" id="PS50896">
    <property type="entry name" value="LISH"/>
    <property type="match status" value="1"/>
</dbReference>
<evidence type="ECO:0000256" key="11">
    <source>
        <dbReference type="ARBA" id="ARBA00022949"/>
    </source>
</evidence>
<dbReference type="GO" id="GO:0005912">
    <property type="term" value="C:adherens junction"/>
    <property type="evidence" value="ECO:0007669"/>
    <property type="project" value="UniProtKB-SubCell"/>
</dbReference>
<dbReference type="InterPro" id="IPR022577">
    <property type="entry name" value="TBCD_C"/>
</dbReference>
<evidence type="ECO:0000256" key="2">
    <source>
        <dbReference type="ARBA" id="ARBA00004300"/>
    </source>
</evidence>
<evidence type="ECO:0000256" key="12">
    <source>
        <dbReference type="ARBA" id="ARBA00023136"/>
    </source>
</evidence>
<dbReference type="GO" id="GO:0005096">
    <property type="term" value="F:GTPase activator activity"/>
    <property type="evidence" value="ECO:0007669"/>
    <property type="project" value="InterPro"/>
</dbReference>
<dbReference type="GO" id="GO:0007021">
    <property type="term" value="P:tubulin complex assembly"/>
    <property type="evidence" value="ECO:0007669"/>
    <property type="project" value="InterPro"/>
</dbReference>
<dbReference type="AlphaFoldDB" id="A0A833ZRZ2"/>
<dbReference type="InterPro" id="IPR016024">
    <property type="entry name" value="ARM-type_fold"/>
</dbReference>